<feature type="domain" description="RING-type" evidence="5">
    <location>
        <begin position="24"/>
        <end position="48"/>
    </location>
</feature>
<sequence length="77" mass="8632">VEVYRNPDREVQSVVQALTEKLNCVICLEFSKVPVCLDCGHKYCRSCITGRREKQGKSSRPEYLWTAATTSVAPVSP</sequence>
<name>A0A4W3GRM4_CALMI</name>
<keyword evidence="7" id="KW-1185">Reference proteome</keyword>
<dbReference type="Pfam" id="PF15227">
    <property type="entry name" value="zf-C3HC4_4"/>
    <property type="match status" value="1"/>
</dbReference>
<dbReference type="PROSITE" id="PS00518">
    <property type="entry name" value="ZF_RING_1"/>
    <property type="match status" value="1"/>
</dbReference>
<proteinExistence type="predicted"/>
<dbReference type="InterPro" id="IPR017907">
    <property type="entry name" value="Znf_RING_CS"/>
</dbReference>
<dbReference type="InterPro" id="IPR001841">
    <property type="entry name" value="Znf_RING"/>
</dbReference>
<evidence type="ECO:0000313" key="6">
    <source>
        <dbReference type="Ensembl" id="ENSCMIP00000005697.1"/>
    </source>
</evidence>
<reference evidence="7" key="3">
    <citation type="journal article" date="2014" name="Nature">
        <title>Elephant shark genome provides unique insights into gnathostome evolution.</title>
        <authorList>
            <consortium name="International Elephant Shark Genome Sequencing Consortium"/>
            <person name="Venkatesh B."/>
            <person name="Lee A.P."/>
            <person name="Ravi V."/>
            <person name="Maurya A.K."/>
            <person name="Lian M.M."/>
            <person name="Swann J.B."/>
            <person name="Ohta Y."/>
            <person name="Flajnik M.F."/>
            <person name="Sutoh Y."/>
            <person name="Kasahara M."/>
            <person name="Hoon S."/>
            <person name="Gangu V."/>
            <person name="Roy S.W."/>
            <person name="Irimia M."/>
            <person name="Korzh V."/>
            <person name="Kondrychyn I."/>
            <person name="Lim Z.W."/>
            <person name="Tay B.H."/>
            <person name="Tohari S."/>
            <person name="Kong K.W."/>
            <person name="Ho S."/>
            <person name="Lorente-Galdos B."/>
            <person name="Quilez J."/>
            <person name="Marques-Bonet T."/>
            <person name="Raney B.J."/>
            <person name="Ingham P.W."/>
            <person name="Tay A."/>
            <person name="Hillier L.W."/>
            <person name="Minx P."/>
            <person name="Boehm T."/>
            <person name="Wilson R.K."/>
            <person name="Brenner S."/>
            <person name="Warren W.C."/>
        </authorList>
    </citation>
    <scope>NUCLEOTIDE SEQUENCE [LARGE SCALE GENOMIC DNA]</scope>
</reference>
<evidence type="ECO:0000259" key="5">
    <source>
        <dbReference type="PROSITE" id="PS50089"/>
    </source>
</evidence>
<dbReference type="Proteomes" id="UP000314986">
    <property type="component" value="Unassembled WGS sequence"/>
</dbReference>
<keyword evidence="3" id="KW-0862">Zinc</keyword>
<accession>A0A4W3GRM4</accession>
<evidence type="ECO:0000256" key="2">
    <source>
        <dbReference type="ARBA" id="ARBA00022771"/>
    </source>
</evidence>
<dbReference type="SUPFAM" id="SSF57850">
    <property type="entry name" value="RING/U-box"/>
    <property type="match status" value="1"/>
</dbReference>
<evidence type="ECO:0000256" key="4">
    <source>
        <dbReference type="PROSITE-ProRule" id="PRU00175"/>
    </source>
</evidence>
<dbReference type="SMART" id="SM00184">
    <property type="entry name" value="RING"/>
    <property type="match status" value="1"/>
</dbReference>
<reference evidence="7" key="2">
    <citation type="journal article" date="2007" name="PLoS Biol.">
        <title>Survey sequencing and comparative analysis of the elephant shark (Callorhinchus milii) genome.</title>
        <authorList>
            <person name="Venkatesh B."/>
            <person name="Kirkness E.F."/>
            <person name="Loh Y.H."/>
            <person name="Halpern A.L."/>
            <person name="Lee A.P."/>
            <person name="Johnson J."/>
            <person name="Dandona N."/>
            <person name="Viswanathan L.D."/>
            <person name="Tay A."/>
            <person name="Venter J.C."/>
            <person name="Strausberg R.L."/>
            <person name="Brenner S."/>
        </authorList>
    </citation>
    <scope>NUCLEOTIDE SEQUENCE [LARGE SCALE GENOMIC DNA]</scope>
</reference>
<reference evidence="6" key="5">
    <citation type="submission" date="2025-09" db="UniProtKB">
        <authorList>
            <consortium name="Ensembl"/>
        </authorList>
    </citation>
    <scope>IDENTIFICATION</scope>
</reference>
<reference evidence="6" key="4">
    <citation type="submission" date="2025-08" db="UniProtKB">
        <authorList>
            <consortium name="Ensembl"/>
        </authorList>
    </citation>
    <scope>IDENTIFICATION</scope>
</reference>
<evidence type="ECO:0000256" key="3">
    <source>
        <dbReference type="ARBA" id="ARBA00022833"/>
    </source>
</evidence>
<protein>
    <recommendedName>
        <fullName evidence="5">RING-type domain-containing protein</fullName>
    </recommendedName>
</protein>
<reference evidence="7" key="1">
    <citation type="journal article" date="2006" name="Science">
        <title>Ancient noncoding elements conserved in the human genome.</title>
        <authorList>
            <person name="Venkatesh B."/>
            <person name="Kirkness E.F."/>
            <person name="Loh Y.H."/>
            <person name="Halpern A.L."/>
            <person name="Lee A.P."/>
            <person name="Johnson J."/>
            <person name="Dandona N."/>
            <person name="Viswanathan L.D."/>
            <person name="Tay A."/>
            <person name="Venter J.C."/>
            <person name="Strausberg R.L."/>
            <person name="Brenner S."/>
        </authorList>
    </citation>
    <scope>NUCLEOTIDE SEQUENCE [LARGE SCALE GENOMIC DNA]</scope>
</reference>
<keyword evidence="2 4" id="KW-0863">Zinc-finger</keyword>
<dbReference type="PROSITE" id="PS50089">
    <property type="entry name" value="ZF_RING_2"/>
    <property type="match status" value="1"/>
</dbReference>
<evidence type="ECO:0000256" key="1">
    <source>
        <dbReference type="ARBA" id="ARBA00022723"/>
    </source>
</evidence>
<dbReference type="InterPro" id="IPR013083">
    <property type="entry name" value="Znf_RING/FYVE/PHD"/>
</dbReference>
<organism evidence="6 7">
    <name type="scientific">Callorhinchus milii</name>
    <name type="common">Ghost shark</name>
    <dbReference type="NCBI Taxonomy" id="7868"/>
    <lineage>
        <taxon>Eukaryota</taxon>
        <taxon>Metazoa</taxon>
        <taxon>Chordata</taxon>
        <taxon>Craniata</taxon>
        <taxon>Vertebrata</taxon>
        <taxon>Chondrichthyes</taxon>
        <taxon>Holocephali</taxon>
        <taxon>Chimaeriformes</taxon>
        <taxon>Callorhinchidae</taxon>
        <taxon>Callorhinchus</taxon>
    </lineage>
</organism>
<dbReference type="Ensembl" id="ENSCMIT00000005891.1">
    <property type="protein sequence ID" value="ENSCMIP00000005697.1"/>
    <property type="gene ID" value="ENSCMIG00000003301.1"/>
</dbReference>
<evidence type="ECO:0000313" key="7">
    <source>
        <dbReference type="Proteomes" id="UP000314986"/>
    </source>
</evidence>
<dbReference type="Gene3D" id="3.30.40.10">
    <property type="entry name" value="Zinc/RING finger domain, C3HC4 (zinc finger)"/>
    <property type="match status" value="1"/>
</dbReference>
<dbReference type="AlphaFoldDB" id="A0A4W3GRM4"/>
<keyword evidence="1" id="KW-0479">Metal-binding</keyword>
<dbReference type="InParanoid" id="A0A4W3GRM4"/>
<dbReference type="GO" id="GO:0008270">
    <property type="term" value="F:zinc ion binding"/>
    <property type="evidence" value="ECO:0007669"/>
    <property type="project" value="UniProtKB-KW"/>
</dbReference>